<dbReference type="EMBL" id="UINC01091050">
    <property type="protein sequence ID" value="SVC43515.1"/>
    <property type="molecule type" value="Genomic_DNA"/>
</dbReference>
<evidence type="ECO:0000313" key="1">
    <source>
        <dbReference type="EMBL" id="SVC43515.1"/>
    </source>
</evidence>
<dbReference type="AlphaFoldDB" id="A0A382M6C8"/>
<gene>
    <name evidence="1" type="ORF">METZ01_LOCUS296369</name>
</gene>
<accession>A0A382M6C8</accession>
<organism evidence="1">
    <name type="scientific">marine metagenome</name>
    <dbReference type="NCBI Taxonomy" id="408172"/>
    <lineage>
        <taxon>unclassified sequences</taxon>
        <taxon>metagenomes</taxon>
        <taxon>ecological metagenomes</taxon>
    </lineage>
</organism>
<feature type="non-terminal residue" evidence="1">
    <location>
        <position position="1"/>
    </location>
</feature>
<name>A0A382M6C8_9ZZZZ</name>
<sequence length="42" mass="4764">NNRAIIDIIEIWSTLSPLVNLTELDSDITMKSQSFCSLVRLI</sequence>
<protein>
    <submittedName>
        <fullName evidence="1">Uncharacterized protein</fullName>
    </submittedName>
</protein>
<proteinExistence type="predicted"/>
<reference evidence="1" key="1">
    <citation type="submission" date="2018-05" db="EMBL/GenBank/DDBJ databases">
        <authorList>
            <person name="Lanie J.A."/>
            <person name="Ng W.-L."/>
            <person name="Kazmierczak K.M."/>
            <person name="Andrzejewski T.M."/>
            <person name="Davidsen T.M."/>
            <person name="Wayne K.J."/>
            <person name="Tettelin H."/>
            <person name="Glass J.I."/>
            <person name="Rusch D."/>
            <person name="Podicherti R."/>
            <person name="Tsui H.-C.T."/>
            <person name="Winkler M.E."/>
        </authorList>
    </citation>
    <scope>NUCLEOTIDE SEQUENCE</scope>
</reference>